<dbReference type="AlphaFoldDB" id="A0A317ZJR0"/>
<feature type="domain" description="Glycosyltransferase subfamily 4-like N-terminal" evidence="4">
    <location>
        <begin position="95"/>
        <end position="215"/>
    </location>
</feature>
<feature type="region of interest" description="Disordered" evidence="3">
    <location>
        <begin position="1"/>
        <end position="72"/>
    </location>
</feature>
<dbReference type="OrthoDB" id="8878585at2"/>
<sequence>MAPAQSGLRRCRTPARRPSRPGPSRRPASDGRGARHRRRRRTGDANADRAGAGQPAGGHPPSQPRAGGFVSTSSVPANEVLIAHPGAELYGSDLVMLETVSALVSAGMRVTVALPSTGPLAAELARRGAGTTVCPTPVLRKSILRPAGALRFLADTVRGVVSGLRLLRRVRPDVVYVNTVTLPLWVLLGRLARVPVVAHVHEAERGGSWPVRRALAAPLLLCNSVISNSQHCIDVYCESYPSLRGRSRLVRNPISWPAKPDAARSRLEGALQVVYVGRLSERKGVDTAVRALAEYRSDGHDAELHLVGDIYPGYEWYLDRLRALVRTEGLTEVVHFHGYQRDVWPFLAMSDIVLVPSILEEGFGNTAVEGILAARPVVVSDTSGLREASAGYASAVRVAPGASSDLAGALALMVREWPRFRLAAGTDQFLARDRHGVAGYRTSIRQTVLTAGHPQHLLRQHPAEQRRTEPRTAAARHLADQKN</sequence>
<dbReference type="GO" id="GO:0016757">
    <property type="term" value="F:glycosyltransferase activity"/>
    <property type="evidence" value="ECO:0007669"/>
    <property type="project" value="UniProtKB-KW"/>
</dbReference>
<accession>A0A317ZJR0</accession>
<keyword evidence="6" id="KW-1185">Reference proteome</keyword>
<evidence type="ECO:0000313" key="5">
    <source>
        <dbReference type="EMBL" id="PXA65703.1"/>
    </source>
</evidence>
<evidence type="ECO:0000256" key="3">
    <source>
        <dbReference type="SAM" id="MobiDB-lite"/>
    </source>
</evidence>
<gene>
    <name evidence="5" type="ORF">CTB96_19740</name>
</gene>
<dbReference type="PANTHER" id="PTHR12526">
    <property type="entry name" value="GLYCOSYLTRANSFERASE"/>
    <property type="match status" value="1"/>
</dbReference>
<reference evidence="5 6" key="1">
    <citation type="submission" date="2018-05" db="EMBL/GenBank/DDBJ databases">
        <title>Genetic diversity of glacier-inhabiting Cryobacterium bacteria in China and description of Cryobacterium mengkeensis sp. nov. and Arthrobacter glacialis sp. nov.</title>
        <authorList>
            <person name="Liu Q."/>
            <person name="Xin Y.-H."/>
        </authorList>
    </citation>
    <scope>NUCLEOTIDE SEQUENCE [LARGE SCALE GENOMIC DNA]</scope>
    <source>
        <strain evidence="5 6">SK-1</strain>
    </source>
</reference>
<evidence type="ECO:0000256" key="1">
    <source>
        <dbReference type="ARBA" id="ARBA00022676"/>
    </source>
</evidence>
<dbReference type="Pfam" id="PF13692">
    <property type="entry name" value="Glyco_trans_1_4"/>
    <property type="match status" value="1"/>
</dbReference>
<dbReference type="CDD" id="cd03811">
    <property type="entry name" value="GT4_GT28_WabH-like"/>
    <property type="match status" value="1"/>
</dbReference>
<dbReference type="EMBL" id="QHLY01000013">
    <property type="protein sequence ID" value="PXA65703.1"/>
    <property type="molecule type" value="Genomic_DNA"/>
</dbReference>
<evidence type="ECO:0000313" key="6">
    <source>
        <dbReference type="Proteomes" id="UP000246722"/>
    </source>
</evidence>
<feature type="compositionally biased region" description="Basic residues" evidence="3">
    <location>
        <begin position="9"/>
        <end position="19"/>
    </location>
</feature>
<keyword evidence="1" id="KW-0328">Glycosyltransferase</keyword>
<dbReference type="Proteomes" id="UP000246722">
    <property type="component" value="Unassembled WGS sequence"/>
</dbReference>
<dbReference type="SUPFAM" id="SSF53756">
    <property type="entry name" value="UDP-Glycosyltransferase/glycogen phosphorylase"/>
    <property type="match status" value="1"/>
</dbReference>
<dbReference type="Pfam" id="PF13579">
    <property type="entry name" value="Glyco_trans_4_4"/>
    <property type="match status" value="1"/>
</dbReference>
<organism evidence="5 6">
    <name type="scientific">Cryobacterium arcticum</name>
    <dbReference type="NCBI Taxonomy" id="670052"/>
    <lineage>
        <taxon>Bacteria</taxon>
        <taxon>Bacillati</taxon>
        <taxon>Actinomycetota</taxon>
        <taxon>Actinomycetes</taxon>
        <taxon>Micrococcales</taxon>
        <taxon>Microbacteriaceae</taxon>
        <taxon>Cryobacterium</taxon>
    </lineage>
</organism>
<evidence type="ECO:0000259" key="4">
    <source>
        <dbReference type="Pfam" id="PF13579"/>
    </source>
</evidence>
<dbReference type="Gene3D" id="3.40.50.2000">
    <property type="entry name" value="Glycogen Phosphorylase B"/>
    <property type="match status" value="2"/>
</dbReference>
<dbReference type="InterPro" id="IPR028098">
    <property type="entry name" value="Glyco_trans_4-like_N"/>
</dbReference>
<comment type="caution">
    <text evidence="5">The sequence shown here is derived from an EMBL/GenBank/DDBJ whole genome shotgun (WGS) entry which is preliminary data.</text>
</comment>
<dbReference type="PANTHER" id="PTHR12526:SF510">
    <property type="entry name" value="D-INOSITOL 3-PHOSPHATE GLYCOSYLTRANSFERASE"/>
    <property type="match status" value="1"/>
</dbReference>
<protein>
    <submittedName>
        <fullName evidence="5">Glycosyl transferase family 1</fullName>
    </submittedName>
</protein>
<keyword evidence="2 5" id="KW-0808">Transferase</keyword>
<name>A0A317ZJR0_9MICO</name>
<proteinExistence type="predicted"/>
<feature type="compositionally biased region" description="Low complexity" evidence="3">
    <location>
        <begin position="48"/>
        <end position="60"/>
    </location>
</feature>
<evidence type="ECO:0000256" key="2">
    <source>
        <dbReference type="ARBA" id="ARBA00022679"/>
    </source>
</evidence>